<organism evidence="1 2">
    <name type="scientific">Thiomicrorhabdus immobilis</name>
    <dbReference type="NCBI Taxonomy" id="2791037"/>
    <lineage>
        <taxon>Bacteria</taxon>
        <taxon>Pseudomonadati</taxon>
        <taxon>Pseudomonadota</taxon>
        <taxon>Gammaproteobacteria</taxon>
        <taxon>Thiotrichales</taxon>
        <taxon>Piscirickettsiaceae</taxon>
        <taxon>Thiomicrorhabdus</taxon>
    </lineage>
</organism>
<keyword evidence="2" id="KW-1185">Reference proteome</keyword>
<dbReference type="SUPFAM" id="SSF53474">
    <property type="entry name" value="alpha/beta-Hydrolases"/>
    <property type="match status" value="1"/>
</dbReference>
<name>A0ABM7MER5_9GAMM</name>
<dbReference type="Gene3D" id="3.40.50.1820">
    <property type="entry name" value="alpha/beta hydrolase"/>
    <property type="match status" value="1"/>
</dbReference>
<reference evidence="1" key="1">
    <citation type="journal article" date="2022" name="Arch. Microbiol.">
        <title>Thiomicrorhabdus immobilis sp. nov., a mesophilic sulfur-oxidizing bacterium isolated from sediment of a brackish lake in northern Japan.</title>
        <authorList>
            <person name="Kojima H."/>
            <person name="Mochizuki J."/>
            <person name="Kanda M."/>
            <person name="Watanabe T."/>
            <person name="Fukui M."/>
        </authorList>
    </citation>
    <scope>NUCLEOTIDE SEQUENCE</scope>
    <source>
        <strain evidence="1">Am19</strain>
    </source>
</reference>
<gene>
    <name evidence="1" type="ORF">THMIRHAM_16240</name>
</gene>
<protein>
    <submittedName>
        <fullName evidence="1">Uncharacterized protein</fullName>
    </submittedName>
</protein>
<accession>A0ABM7MER5</accession>
<dbReference type="RefSeq" id="WP_237261256.1">
    <property type="nucleotide sequence ID" value="NZ_AP024202.1"/>
</dbReference>
<dbReference type="Pfam" id="PF08538">
    <property type="entry name" value="DUF1749"/>
    <property type="match status" value="1"/>
</dbReference>
<proteinExistence type="predicted"/>
<sequence length="299" mass="33797">MTSINTLKNLFTSICLVAFLVGYASLSRAETITHLIKPLNIEAEANYEKGDENKPVVLIIHGFLTTNNFHTVTAMTKGIRDEGYSILAPTLTLDISKRKGSLKCNSIHTHTLEKDIIEIKSWIDWLKAQGHKNIVIVGHSSGSQEILEYLNQYQDPAVTAAVFTSLFYLKGKELGTLDNEIVFANDLIAKKEDRPHKYSFLFCKNNYLATPNSFISYMKLDRQYVLNSLKNLKIPNFTIMGSADKRYLTVGENWLTELEETGTDLFIVKGANHFFSSEHEFDLQDHIIDILKQLSAGQD</sequence>
<dbReference type="InterPro" id="IPR029058">
    <property type="entry name" value="AB_hydrolase_fold"/>
</dbReference>
<dbReference type="InterPro" id="IPR013744">
    <property type="entry name" value="SidJ"/>
</dbReference>
<evidence type="ECO:0000313" key="2">
    <source>
        <dbReference type="Proteomes" id="UP001054820"/>
    </source>
</evidence>
<dbReference type="EMBL" id="AP024202">
    <property type="protein sequence ID" value="BCN93839.1"/>
    <property type="molecule type" value="Genomic_DNA"/>
</dbReference>
<dbReference type="Proteomes" id="UP001054820">
    <property type="component" value="Chromosome"/>
</dbReference>
<evidence type="ECO:0000313" key="1">
    <source>
        <dbReference type="EMBL" id="BCN93839.1"/>
    </source>
</evidence>